<dbReference type="Pfam" id="PF10727">
    <property type="entry name" value="Rossmann-like"/>
    <property type="match status" value="1"/>
</dbReference>
<protein>
    <submittedName>
        <fullName evidence="3">Glycerol-3-phosphate dehydrogenase</fullName>
    </submittedName>
</protein>
<dbReference type="SUPFAM" id="SSF51735">
    <property type="entry name" value="NAD(P)-binding Rossmann-fold domains"/>
    <property type="match status" value="1"/>
</dbReference>
<sequence length="251" mass="25477">MARSLLDAGVPVPVLGTRDGAVRAIATRLGLETCSPPEALSRADVVLLAVPDDALELLAAHLAAHARPSNRRPVVAHLSGALGVTALAPLAAAGLPVAAWHVLQAFPSPETGVRPGVVHALTTDTATTEAVLARLVSALQGRLLRVREADRARYHAAAVLAANGTAAVMVAAAAQLQACGLTEPDALAALGPLVDSARDAVVAGGIPDGLTGPWVRGDAGTVARHLTALGDDDATVRLYEALARVVERASH</sequence>
<feature type="domain" description="DUF2520" evidence="2">
    <location>
        <begin position="120"/>
        <end position="244"/>
    </location>
</feature>
<reference evidence="4" key="1">
    <citation type="submission" date="2013-08" db="EMBL/GenBank/DDBJ databases">
        <title>Intrasporangium oryzae NRRL B-24470.</title>
        <authorList>
            <person name="Liu H."/>
            <person name="Wang G."/>
        </authorList>
    </citation>
    <scope>NUCLEOTIDE SEQUENCE [LARGE SCALE GENOMIC DNA]</scope>
    <source>
        <strain evidence="4">Q5-1</strain>
    </source>
</reference>
<accession>W9GM23</accession>
<evidence type="ECO:0000313" key="4">
    <source>
        <dbReference type="Proteomes" id="UP000019494"/>
    </source>
</evidence>
<feature type="domain" description="Putative oxidoreductase/dehydrogenase Rossmann-like" evidence="1">
    <location>
        <begin position="33"/>
        <end position="97"/>
    </location>
</feature>
<dbReference type="EMBL" id="AWQS01000063">
    <property type="protein sequence ID" value="EWT06152.1"/>
    <property type="molecule type" value="Genomic_DNA"/>
</dbReference>
<dbReference type="PANTHER" id="PTHR40459:SF1">
    <property type="entry name" value="CONSERVED HYPOTHETICAL ALANINE AND LEUCINE RICH PROTEIN"/>
    <property type="match status" value="1"/>
</dbReference>
<dbReference type="SUPFAM" id="SSF48179">
    <property type="entry name" value="6-phosphogluconate dehydrogenase C-terminal domain-like"/>
    <property type="match status" value="1"/>
</dbReference>
<dbReference type="InterPro" id="IPR018931">
    <property type="entry name" value="DUF2520"/>
</dbReference>
<gene>
    <name evidence="3" type="ORF">N864_23840</name>
</gene>
<dbReference type="Pfam" id="PF10728">
    <property type="entry name" value="DUF2520"/>
    <property type="match status" value="1"/>
</dbReference>
<keyword evidence="4" id="KW-1185">Reference proteome</keyword>
<dbReference type="PATRIC" id="fig|584657.3.peg.1944"/>
<evidence type="ECO:0000259" key="2">
    <source>
        <dbReference type="Pfam" id="PF10728"/>
    </source>
</evidence>
<dbReference type="AlphaFoldDB" id="W9GM23"/>
<name>W9GM23_9MICO</name>
<evidence type="ECO:0000259" key="1">
    <source>
        <dbReference type="Pfam" id="PF10727"/>
    </source>
</evidence>
<evidence type="ECO:0000313" key="3">
    <source>
        <dbReference type="EMBL" id="EWT06152.1"/>
    </source>
</evidence>
<dbReference type="PANTHER" id="PTHR40459">
    <property type="entry name" value="CONSERVED HYPOTHETICAL ALANINE AND LEUCINE RICH PROTEIN"/>
    <property type="match status" value="1"/>
</dbReference>
<dbReference type="Proteomes" id="UP000019494">
    <property type="component" value="Unassembled WGS sequence"/>
</dbReference>
<proteinExistence type="predicted"/>
<dbReference type="InterPro" id="IPR008927">
    <property type="entry name" value="6-PGluconate_DH-like_C_sf"/>
</dbReference>
<dbReference type="Gene3D" id="3.40.50.720">
    <property type="entry name" value="NAD(P)-binding Rossmann-like Domain"/>
    <property type="match status" value="1"/>
</dbReference>
<dbReference type="InterPro" id="IPR019665">
    <property type="entry name" value="OxRdtase/DH_put_Rossmann_dom"/>
</dbReference>
<comment type="caution">
    <text evidence="3">The sequence shown here is derived from an EMBL/GenBank/DDBJ whole genome shotgun (WGS) entry which is preliminary data.</text>
</comment>
<dbReference type="Gene3D" id="1.10.1040.20">
    <property type="entry name" value="ProC-like, C-terminal domain"/>
    <property type="match status" value="1"/>
</dbReference>
<dbReference type="InterPro" id="IPR036291">
    <property type="entry name" value="NAD(P)-bd_dom_sf"/>
</dbReference>
<dbReference type="InterPro" id="IPR037108">
    <property type="entry name" value="TM1727-like_C_sf"/>
</dbReference>
<organism evidence="3 4">
    <name type="scientific">Intrasporangium chromatireducens Q5-1</name>
    <dbReference type="NCBI Taxonomy" id="584657"/>
    <lineage>
        <taxon>Bacteria</taxon>
        <taxon>Bacillati</taxon>
        <taxon>Actinomycetota</taxon>
        <taxon>Actinomycetes</taxon>
        <taxon>Micrococcales</taxon>
        <taxon>Intrasporangiaceae</taxon>
        <taxon>Intrasporangium</taxon>
    </lineage>
</organism>